<dbReference type="Proteomes" id="UP000011680">
    <property type="component" value="Unassembled WGS sequence"/>
</dbReference>
<feature type="region of interest" description="Disordered" evidence="1">
    <location>
        <begin position="1"/>
        <end position="84"/>
    </location>
</feature>
<keyword evidence="3" id="KW-1185">Reference proteome</keyword>
<feature type="compositionally biased region" description="Polar residues" evidence="1">
    <location>
        <begin position="124"/>
        <end position="146"/>
    </location>
</feature>
<evidence type="ECO:0000313" key="3">
    <source>
        <dbReference type="Proteomes" id="UP000011680"/>
    </source>
</evidence>
<feature type="compositionally biased region" description="Polar residues" evidence="1">
    <location>
        <begin position="8"/>
        <end position="34"/>
    </location>
</feature>
<protein>
    <submittedName>
        <fullName evidence="2">Uncharacterized protein</fullName>
    </submittedName>
</protein>
<evidence type="ECO:0000313" key="2">
    <source>
        <dbReference type="EMBL" id="EMA56666.1"/>
    </source>
</evidence>
<name>M0NFP4_9EURY</name>
<accession>M0NFP4</accession>
<feature type="region of interest" description="Disordered" evidence="1">
    <location>
        <begin position="114"/>
        <end position="146"/>
    </location>
</feature>
<feature type="compositionally biased region" description="Pro residues" evidence="1">
    <location>
        <begin position="35"/>
        <end position="49"/>
    </location>
</feature>
<comment type="caution">
    <text evidence="2">The sequence shown here is derived from an EMBL/GenBank/DDBJ whole genome shotgun (WGS) entry which is preliminary data.</text>
</comment>
<proteinExistence type="predicted"/>
<reference evidence="2 3" key="1">
    <citation type="journal article" date="2014" name="PLoS Genet.">
        <title>Phylogenetically driven sequencing of extremely halophilic archaea reveals strategies for static and dynamic osmo-response.</title>
        <authorList>
            <person name="Becker E.A."/>
            <person name="Seitzer P.M."/>
            <person name="Tritt A."/>
            <person name="Larsen D."/>
            <person name="Krusor M."/>
            <person name="Yao A.I."/>
            <person name="Wu D."/>
            <person name="Madern D."/>
            <person name="Eisen J.A."/>
            <person name="Darling A.E."/>
            <person name="Facciotti M.T."/>
        </authorList>
    </citation>
    <scope>NUCLEOTIDE SEQUENCE [LARGE SCALE GENOMIC DNA]</scope>
    <source>
        <strain evidence="2 3">JCM 13552</strain>
    </source>
</reference>
<evidence type="ECO:0000256" key="1">
    <source>
        <dbReference type="SAM" id="MobiDB-lite"/>
    </source>
</evidence>
<organism evidence="2 3">
    <name type="scientific">Halococcus thailandensis JCM 13552</name>
    <dbReference type="NCBI Taxonomy" id="1227457"/>
    <lineage>
        <taxon>Archaea</taxon>
        <taxon>Methanobacteriati</taxon>
        <taxon>Methanobacteriota</taxon>
        <taxon>Stenosarchaea group</taxon>
        <taxon>Halobacteria</taxon>
        <taxon>Halobacteriales</taxon>
        <taxon>Halococcaceae</taxon>
        <taxon>Halococcus</taxon>
    </lineage>
</organism>
<dbReference type="STRING" id="1227457.C451_01175"/>
<dbReference type="AlphaFoldDB" id="M0NFP4"/>
<dbReference type="EMBL" id="AOMF01000025">
    <property type="protein sequence ID" value="EMA56666.1"/>
    <property type="molecule type" value="Genomic_DNA"/>
</dbReference>
<sequence length="146" mass="15169">MPPAGTVEPTSSRGSTLTATSETAPSVATGSQTMAPPPSSCEPTRPPAIAPRTPNDALTGRPTVSFGVVSTHPSREQTPRTMTVPPVAQRTIPNRVASPTPAISVSKLITPNIDAMANRKTKTPRPTTAALTRSKADPSSFTSRRS</sequence>
<gene>
    <name evidence="2" type="ORF">C451_01175</name>
</gene>